<evidence type="ECO:0000256" key="1">
    <source>
        <dbReference type="SAM" id="Coils"/>
    </source>
</evidence>
<dbReference type="PANTHER" id="PTHR43681:SF1">
    <property type="entry name" value="SARCALUMENIN"/>
    <property type="match status" value="1"/>
</dbReference>
<dbReference type="InterPro" id="IPR045063">
    <property type="entry name" value="Dynamin_N"/>
</dbReference>
<dbReference type="AlphaFoldDB" id="A0A9I9D7S8"/>
<dbReference type="Gene3D" id="3.40.50.300">
    <property type="entry name" value="P-loop containing nucleotide triphosphate hydrolases"/>
    <property type="match status" value="1"/>
</dbReference>
<keyword evidence="1" id="KW-0175">Coiled coil</keyword>
<dbReference type="SUPFAM" id="SSF51391">
    <property type="entry name" value="Thiamin phosphate synthase"/>
    <property type="match status" value="1"/>
</dbReference>
<proteinExistence type="predicted"/>
<protein>
    <recommendedName>
        <fullName evidence="3">Dynamin N-terminal domain-containing protein</fullName>
    </recommendedName>
</protein>
<dbReference type="GO" id="GO:0031969">
    <property type="term" value="C:chloroplast membrane"/>
    <property type="evidence" value="ECO:0007669"/>
    <property type="project" value="TreeGrafter"/>
</dbReference>
<feature type="region of interest" description="Disordered" evidence="2">
    <location>
        <begin position="121"/>
        <end position="171"/>
    </location>
</feature>
<dbReference type="Gramene" id="MELO3C014400.2.1">
    <property type="protein sequence ID" value="MELO3C014400.2.1"/>
    <property type="gene ID" value="MELO3C014400.2"/>
</dbReference>
<evidence type="ECO:0000259" key="3">
    <source>
        <dbReference type="Pfam" id="PF00350"/>
    </source>
</evidence>
<feature type="coiled-coil region" evidence="1">
    <location>
        <begin position="236"/>
        <end position="263"/>
    </location>
</feature>
<accession>A0A9I9D7S8</accession>
<dbReference type="InterPro" id="IPR036206">
    <property type="entry name" value="ThiamineP_synth_sf"/>
</dbReference>
<dbReference type="InterPro" id="IPR051943">
    <property type="entry name" value="TRAFAC_Dynamin-like_GTPase"/>
</dbReference>
<sequence>MAASVDSPSSSNPTQGSPSLSSPASDERFWSFLRGRVDSLLQERVAKSSNLDPSMSDQFLGKSERAKRLKQDSLLLLRGFDSLGYTLSQLSNNLDNALQGARDLVKAPTLTEIFQNNLKNSEVEEDDSRGKENELVEPKQATKRKFDDSHCSEESDVNLEKENQQNHKDKLKKAKNLAVAMATKSAFLARELKSLKSNLCFMQERCSVLEEENRRLRDGFSRGVRPEEDDLVRLQMEALLAEKSRLANENANLTRENQCLHQLVEYHQLTSQDLSFSYEEVIQGMCLDFSSPPPAIAEGDEEEQEQSDKEIIQTPKADLFSFSTSLDEYRKCCTNTALGIERLARTTYVMRSSTQVGKCHCMMLCDDAQAELHIPILMEMRILHHNSVFRIHSSPLFLKSTPFFQMHPPLLKTSPRRHHRFSINSVSENPFQSSQSIPKTPEKLQPRTLFPSGFKRPEIKVPCVVLQLDAAEVLAGDNALDLIDRAVSKWVGIVVLNSGEGGGGKLYEAACKLKSIVGDRAYLLIAERVDIATAVGASGVVLSDQGLPPIVARNTMLDSTSDSLFLPLVARNVKSSISAVNASKSEGADFLLYDFDEEKLELTTDSVFKNVKIPIFILFSSYGADVTFHEALKWLEFGASGVVISLQALRLLSNDDVGKLFDSIFTENGRKEDDIESSNSSSLFNIGNGALGTTQVAGFANLEAREKQVVETEKLVLREAINVIQKAAPLMEEISLLNDSVSQIDEPFMLAIVGEFNSGKSTVINALLGRRYLKDGVIPTTNEITFLRFSELNSNEQQRCERHPDGLEVNHYAQIQGASAP</sequence>
<feature type="domain" description="Dynamin N-terminal" evidence="3">
    <location>
        <begin position="750"/>
        <end position="799"/>
    </location>
</feature>
<dbReference type="PANTHER" id="PTHR43681">
    <property type="entry name" value="TRANSMEMBRANE GTPASE FZO"/>
    <property type="match status" value="1"/>
</dbReference>
<dbReference type="SUPFAM" id="SSF52540">
    <property type="entry name" value="P-loop containing nucleoside triphosphate hydrolases"/>
    <property type="match status" value="1"/>
</dbReference>
<dbReference type="FunFam" id="3.20.20.70:FF:000243">
    <property type="entry name" value="Probable transmembrane GTPase FZO-like, chloroplastic"/>
    <property type="match status" value="1"/>
</dbReference>
<dbReference type="InterPro" id="IPR027417">
    <property type="entry name" value="P-loop_NTPase"/>
</dbReference>
<dbReference type="EnsemblPlants" id="MELO3C014400.2.1">
    <property type="protein sequence ID" value="MELO3C014400.2.1"/>
    <property type="gene ID" value="MELO3C014400.2"/>
</dbReference>
<dbReference type="InterPro" id="IPR013785">
    <property type="entry name" value="Aldolase_TIM"/>
</dbReference>
<dbReference type="GO" id="GO:0010027">
    <property type="term" value="P:thylakoid membrane organization"/>
    <property type="evidence" value="ECO:0007669"/>
    <property type="project" value="TreeGrafter"/>
</dbReference>
<feature type="compositionally biased region" description="Polar residues" evidence="2">
    <location>
        <begin position="1"/>
        <end position="24"/>
    </location>
</feature>
<evidence type="ECO:0000256" key="2">
    <source>
        <dbReference type="SAM" id="MobiDB-lite"/>
    </source>
</evidence>
<organism evidence="4">
    <name type="scientific">Cucumis melo</name>
    <name type="common">Muskmelon</name>
    <dbReference type="NCBI Taxonomy" id="3656"/>
    <lineage>
        <taxon>Eukaryota</taxon>
        <taxon>Viridiplantae</taxon>
        <taxon>Streptophyta</taxon>
        <taxon>Embryophyta</taxon>
        <taxon>Tracheophyta</taxon>
        <taxon>Spermatophyta</taxon>
        <taxon>Magnoliopsida</taxon>
        <taxon>eudicotyledons</taxon>
        <taxon>Gunneridae</taxon>
        <taxon>Pentapetalae</taxon>
        <taxon>rosids</taxon>
        <taxon>fabids</taxon>
        <taxon>Cucurbitales</taxon>
        <taxon>Cucurbitaceae</taxon>
        <taxon>Benincaseae</taxon>
        <taxon>Cucumis</taxon>
    </lineage>
</organism>
<dbReference type="Pfam" id="PF00350">
    <property type="entry name" value="Dynamin_N"/>
    <property type="match status" value="1"/>
</dbReference>
<reference evidence="4" key="1">
    <citation type="submission" date="2023-03" db="UniProtKB">
        <authorList>
            <consortium name="EnsemblPlants"/>
        </authorList>
    </citation>
    <scope>IDENTIFICATION</scope>
</reference>
<feature type="region of interest" description="Disordered" evidence="2">
    <location>
        <begin position="1"/>
        <end position="25"/>
    </location>
</feature>
<evidence type="ECO:0000313" key="4">
    <source>
        <dbReference type="EnsemblPlants" id="MELO3C014400.2.1"/>
    </source>
</evidence>
<name>A0A9I9D7S8_CUCME</name>
<feature type="compositionally biased region" description="Basic and acidic residues" evidence="2">
    <location>
        <begin position="128"/>
        <end position="137"/>
    </location>
</feature>
<dbReference type="Gene3D" id="3.20.20.70">
    <property type="entry name" value="Aldolase class I"/>
    <property type="match status" value="1"/>
</dbReference>
<feature type="compositionally biased region" description="Basic and acidic residues" evidence="2">
    <location>
        <begin position="144"/>
        <end position="168"/>
    </location>
</feature>